<accession>A0ABS6E0N1</accession>
<gene>
    <name evidence="3" type="ORF">KQI42_00110</name>
</gene>
<dbReference type="PANTHER" id="PTHR46797">
    <property type="entry name" value="HTH-TYPE TRANSCRIPTIONAL REGULATOR"/>
    <property type="match status" value="1"/>
</dbReference>
<dbReference type="RefSeq" id="WP_216515565.1">
    <property type="nucleotide sequence ID" value="NZ_JAHLPM010000001.1"/>
</dbReference>
<reference evidence="3 4" key="1">
    <citation type="submission" date="2021-06" db="EMBL/GenBank/DDBJ databases">
        <authorList>
            <person name="Sun Q."/>
            <person name="Li D."/>
        </authorList>
    </citation>
    <scope>NUCLEOTIDE SEQUENCE [LARGE SCALE GENOMIC DNA]</scope>
    <source>
        <strain evidence="3 4">MSJ-40</strain>
    </source>
</reference>
<protein>
    <submittedName>
        <fullName evidence="3">Helix-turn-helix domain-containing protein</fullName>
    </submittedName>
</protein>
<dbReference type="PANTHER" id="PTHR46797:SF1">
    <property type="entry name" value="METHYLPHOSPHONATE SYNTHASE"/>
    <property type="match status" value="1"/>
</dbReference>
<dbReference type="EMBL" id="JAHLPM010000001">
    <property type="protein sequence ID" value="MBU5436391.1"/>
    <property type="molecule type" value="Genomic_DNA"/>
</dbReference>
<sequence>MLGDRIKFFKDKKQLSTKQLSELTGLTAAYLSMIENNKRTNPSKETIEKLANALEVPIEELFKEGQNINEPEEINSLEEEKSFKTIAAHFDGIEFTEEEEEEINNYIEFLLSKRKNRI</sequence>
<evidence type="ECO:0000259" key="2">
    <source>
        <dbReference type="PROSITE" id="PS50943"/>
    </source>
</evidence>
<organism evidence="3 4">
    <name type="scientific">Tissierella simiarum</name>
    <dbReference type="NCBI Taxonomy" id="2841534"/>
    <lineage>
        <taxon>Bacteria</taxon>
        <taxon>Bacillati</taxon>
        <taxon>Bacillota</taxon>
        <taxon>Tissierellia</taxon>
        <taxon>Tissierellales</taxon>
        <taxon>Tissierellaceae</taxon>
        <taxon>Tissierella</taxon>
    </lineage>
</organism>
<dbReference type="Pfam" id="PF01381">
    <property type="entry name" value="HTH_3"/>
    <property type="match status" value="1"/>
</dbReference>
<proteinExistence type="predicted"/>
<dbReference type="InterPro" id="IPR001387">
    <property type="entry name" value="Cro/C1-type_HTH"/>
</dbReference>
<keyword evidence="1" id="KW-0238">DNA-binding</keyword>
<dbReference type="InterPro" id="IPR050807">
    <property type="entry name" value="TransReg_Diox_bact_type"/>
</dbReference>
<keyword evidence="4" id="KW-1185">Reference proteome</keyword>
<dbReference type="Proteomes" id="UP000749471">
    <property type="component" value="Unassembled WGS sequence"/>
</dbReference>
<dbReference type="CDD" id="cd00093">
    <property type="entry name" value="HTH_XRE"/>
    <property type="match status" value="1"/>
</dbReference>
<dbReference type="SMART" id="SM00530">
    <property type="entry name" value="HTH_XRE"/>
    <property type="match status" value="1"/>
</dbReference>
<name>A0ABS6E0N1_9FIRM</name>
<evidence type="ECO:0000256" key="1">
    <source>
        <dbReference type="ARBA" id="ARBA00023125"/>
    </source>
</evidence>
<feature type="domain" description="HTH cro/C1-type" evidence="2">
    <location>
        <begin position="6"/>
        <end position="61"/>
    </location>
</feature>
<dbReference type="PROSITE" id="PS50943">
    <property type="entry name" value="HTH_CROC1"/>
    <property type="match status" value="1"/>
</dbReference>
<evidence type="ECO:0000313" key="3">
    <source>
        <dbReference type="EMBL" id="MBU5436391.1"/>
    </source>
</evidence>
<comment type="caution">
    <text evidence="3">The sequence shown here is derived from an EMBL/GenBank/DDBJ whole genome shotgun (WGS) entry which is preliminary data.</text>
</comment>
<evidence type="ECO:0000313" key="4">
    <source>
        <dbReference type="Proteomes" id="UP000749471"/>
    </source>
</evidence>